<sequence>MKKNIFYIGLTSLLIIGLIQTGCTVGSQKGDTDDNTNGEKIEITHALGTTVVNSNPQRVVALDFSVLENLDYMGIKPVAIPKSSIPAHLSKFKDDQSVVDVGSLTEVNLEKINEVQPDLIIMSQRLLDFYDQLSSIAPVLYPETVDSDNFMAVFEKNLDNLALIFNKKDEVEKAKSDIRKKVEEAKKITTASDDRALILLHNRGRFSAYGSGSRFGLIHDVLGVAEAAEGLSVHRHGNPVSSEFIQKADPDIIFIIDRSRVVENNTTNKEEIENLLIKETKAAKNDRIYYLNPEVWYLAGSGITSVNIMIDEVVQAF</sequence>
<dbReference type="InterPro" id="IPR051313">
    <property type="entry name" value="Bact_iron-sidero_bind"/>
</dbReference>
<evidence type="ECO:0000313" key="8">
    <source>
        <dbReference type="Proteomes" id="UP000032417"/>
    </source>
</evidence>
<evidence type="ECO:0000256" key="5">
    <source>
        <dbReference type="ARBA" id="ARBA00022729"/>
    </source>
</evidence>
<dbReference type="InterPro" id="IPR033870">
    <property type="entry name" value="FatB"/>
</dbReference>
<protein>
    <submittedName>
        <fullName evidence="7">Periplasmic binding protein</fullName>
    </submittedName>
</protein>
<dbReference type="InterPro" id="IPR002491">
    <property type="entry name" value="ABC_transptr_periplasmic_BD"/>
</dbReference>
<dbReference type="KEGG" id="pbt:ING2E5B_2306"/>
<keyword evidence="4" id="KW-0406">Ion transport</keyword>
<evidence type="ECO:0000256" key="4">
    <source>
        <dbReference type="ARBA" id="ARBA00022496"/>
    </source>
</evidence>
<dbReference type="SUPFAM" id="SSF53807">
    <property type="entry name" value="Helical backbone' metal receptor"/>
    <property type="match status" value="1"/>
</dbReference>
<evidence type="ECO:0000259" key="6">
    <source>
        <dbReference type="PROSITE" id="PS50983"/>
    </source>
</evidence>
<dbReference type="PANTHER" id="PTHR30532">
    <property type="entry name" value="IRON III DICITRATE-BINDING PERIPLASMIC PROTEIN"/>
    <property type="match status" value="1"/>
</dbReference>
<reference evidence="7 8" key="1">
    <citation type="submission" date="2014-08" db="EMBL/GenBank/DDBJ databases">
        <authorList>
            <person name="Wibberg D."/>
        </authorList>
    </citation>
    <scope>NUCLEOTIDE SEQUENCE [LARGE SCALE GENOMIC DNA]</scope>
    <source>
        <strain evidence="8">ING2-E5B</strain>
    </source>
</reference>
<accession>A0A098C3P4</accession>
<dbReference type="EMBL" id="LN515532">
    <property type="protein sequence ID" value="CEA17033.1"/>
    <property type="molecule type" value="Genomic_DNA"/>
</dbReference>
<feature type="domain" description="Fe/B12 periplasmic-binding" evidence="6">
    <location>
        <begin position="58"/>
        <end position="317"/>
    </location>
</feature>
<dbReference type="GO" id="GO:0030288">
    <property type="term" value="C:outer membrane-bounded periplasmic space"/>
    <property type="evidence" value="ECO:0007669"/>
    <property type="project" value="TreeGrafter"/>
</dbReference>
<gene>
    <name evidence="7" type="ORF">ING2E5B_2306</name>
</gene>
<name>A0A098C3P4_9BACT</name>
<evidence type="ECO:0000313" key="7">
    <source>
        <dbReference type="EMBL" id="CEA17033.1"/>
    </source>
</evidence>
<keyword evidence="4" id="KW-0408">Iron</keyword>
<dbReference type="CDD" id="cd01140">
    <property type="entry name" value="FatB"/>
    <property type="match status" value="1"/>
</dbReference>
<dbReference type="GO" id="GO:1901678">
    <property type="term" value="P:iron coordination entity transport"/>
    <property type="evidence" value="ECO:0007669"/>
    <property type="project" value="UniProtKB-ARBA"/>
</dbReference>
<keyword evidence="3" id="KW-0813">Transport</keyword>
<dbReference type="Gene3D" id="3.40.50.1980">
    <property type="entry name" value="Nitrogenase molybdenum iron protein domain"/>
    <property type="match status" value="2"/>
</dbReference>
<dbReference type="Pfam" id="PF01497">
    <property type="entry name" value="Peripla_BP_2"/>
    <property type="match status" value="1"/>
</dbReference>
<evidence type="ECO:0000256" key="1">
    <source>
        <dbReference type="ARBA" id="ARBA00004196"/>
    </source>
</evidence>
<dbReference type="AlphaFoldDB" id="A0A098C3P4"/>
<dbReference type="HOGENOM" id="CLU_038034_3_2_10"/>
<keyword evidence="4" id="KW-0410">Iron transport</keyword>
<dbReference type="STRING" id="1562970.ING2E5B_2306"/>
<dbReference type="OrthoDB" id="63946at2"/>
<keyword evidence="8" id="KW-1185">Reference proteome</keyword>
<proteinExistence type="inferred from homology"/>
<comment type="subcellular location">
    <subcellularLocation>
        <location evidence="1">Cell envelope</location>
    </subcellularLocation>
</comment>
<dbReference type="PROSITE" id="PS50983">
    <property type="entry name" value="FE_B12_PBP"/>
    <property type="match status" value="1"/>
</dbReference>
<evidence type="ECO:0000256" key="2">
    <source>
        <dbReference type="ARBA" id="ARBA00008814"/>
    </source>
</evidence>
<keyword evidence="5" id="KW-0732">Signal</keyword>
<dbReference type="Proteomes" id="UP000032417">
    <property type="component" value="Chromosome 1"/>
</dbReference>
<organism evidence="7 8">
    <name type="scientific">Fermentimonas caenicola</name>
    <dbReference type="NCBI Taxonomy" id="1562970"/>
    <lineage>
        <taxon>Bacteria</taxon>
        <taxon>Pseudomonadati</taxon>
        <taxon>Bacteroidota</taxon>
        <taxon>Bacteroidia</taxon>
        <taxon>Bacteroidales</taxon>
        <taxon>Dysgonomonadaceae</taxon>
        <taxon>Fermentimonas</taxon>
    </lineage>
</organism>
<dbReference type="PANTHER" id="PTHR30532:SF28">
    <property type="entry name" value="PETROBACTIN-BINDING PROTEIN YCLQ"/>
    <property type="match status" value="1"/>
</dbReference>
<evidence type="ECO:0000256" key="3">
    <source>
        <dbReference type="ARBA" id="ARBA00022448"/>
    </source>
</evidence>
<comment type="similarity">
    <text evidence="2">Belongs to the bacterial solute-binding protein 8 family.</text>
</comment>